<dbReference type="EMBL" id="BMXE01000004">
    <property type="protein sequence ID" value="GHB33880.1"/>
    <property type="molecule type" value="Genomic_DNA"/>
</dbReference>
<evidence type="ECO:0000313" key="1">
    <source>
        <dbReference type="EMBL" id="GHB33880.1"/>
    </source>
</evidence>
<evidence type="ECO:0000313" key="2">
    <source>
        <dbReference type="Proteomes" id="UP000637980"/>
    </source>
</evidence>
<organism evidence="1 2">
    <name type="scientific">Pseudovibrio japonicus</name>
    <dbReference type="NCBI Taxonomy" id="366534"/>
    <lineage>
        <taxon>Bacteria</taxon>
        <taxon>Pseudomonadati</taxon>
        <taxon>Pseudomonadota</taxon>
        <taxon>Alphaproteobacteria</taxon>
        <taxon>Hyphomicrobiales</taxon>
        <taxon>Stappiaceae</taxon>
        <taxon>Pseudovibrio</taxon>
    </lineage>
</organism>
<keyword evidence="2" id="KW-1185">Reference proteome</keyword>
<accession>A0ABQ3EEL4</accession>
<protein>
    <recommendedName>
        <fullName evidence="3">Peptidase M15C domain-containing protein</fullName>
    </recommendedName>
</protein>
<comment type="caution">
    <text evidence="1">The sequence shown here is derived from an EMBL/GenBank/DDBJ whole genome shotgun (WGS) entry which is preliminary data.</text>
</comment>
<evidence type="ECO:0008006" key="3">
    <source>
        <dbReference type="Google" id="ProtNLM"/>
    </source>
</evidence>
<reference evidence="2" key="1">
    <citation type="journal article" date="2019" name="Int. J. Syst. Evol. Microbiol.">
        <title>The Global Catalogue of Microorganisms (GCM) 10K type strain sequencing project: providing services to taxonomists for standard genome sequencing and annotation.</title>
        <authorList>
            <consortium name="The Broad Institute Genomics Platform"/>
            <consortium name="The Broad Institute Genome Sequencing Center for Infectious Disease"/>
            <person name="Wu L."/>
            <person name="Ma J."/>
        </authorList>
    </citation>
    <scope>NUCLEOTIDE SEQUENCE [LARGE SCALE GENOMIC DNA]</scope>
    <source>
        <strain evidence="2">KCTC 12861</strain>
    </source>
</reference>
<gene>
    <name evidence="1" type="ORF">GCM10007094_23490</name>
</gene>
<dbReference type="Proteomes" id="UP000637980">
    <property type="component" value="Unassembled WGS sequence"/>
</dbReference>
<name>A0ABQ3EEL4_9HYPH</name>
<proteinExistence type="predicted"/>
<dbReference type="RefSeq" id="WP_189436992.1">
    <property type="nucleotide sequence ID" value="NZ_BMXE01000004.1"/>
</dbReference>
<sequence>MNEDYSQLSKPAGEANALFVNDDQGLIKARPIGGWSKSPYLIDRRWLRDDLIEALEQNFLKHVGWSRSFAAMAAMQNAAAAFLGHPKRVNLGEARVGWYERMYSIVCDETNNSAESFRRGHLNVTISYTSIENSLLMDLGYRDLLSTASRQVISYIEQFRQPIYSIGWDFANDALHFDILNWGKR</sequence>